<name>A0A0C3Q842_9AGAM</name>
<dbReference type="HOGENOM" id="CLU_998169_0_0_1"/>
<organism evidence="1 2">
    <name type="scientific">Tulasnella calospora MUT 4182</name>
    <dbReference type="NCBI Taxonomy" id="1051891"/>
    <lineage>
        <taxon>Eukaryota</taxon>
        <taxon>Fungi</taxon>
        <taxon>Dikarya</taxon>
        <taxon>Basidiomycota</taxon>
        <taxon>Agaricomycotina</taxon>
        <taxon>Agaricomycetes</taxon>
        <taxon>Cantharellales</taxon>
        <taxon>Tulasnellaceae</taxon>
        <taxon>Tulasnella</taxon>
    </lineage>
</organism>
<evidence type="ECO:0000313" key="2">
    <source>
        <dbReference type="Proteomes" id="UP000054248"/>
    </source>
</evidence>
<dbReference type="AlphaFoldDB" id="A0A0C3Q842"/>
<dbReference type="OrthoDB" id="4764735at2759"/>
<evidence type="ECO:0000313" key="1">
    <source>
        <dbReference type="EMBL" id="KIO20366.1"/>
    </source>
</evidence>
<dbReference type="EMBL" id="KN823177">
    <property type="protein sequence ID" value="KIO20366.1"/>
    <property type="molecule type" value="Genomic_DNA"/>
</dbReference>
<reference evidence="1 2" key="1">
    <citation type="submission" date="2014-04" db="EMBL/GenBank/DDBJ databases">
        <authorList>
            <consortium name="DOE Joint Genome Institute"/>
            <person name="Kuo A."/>
            <person name="Girlanda M."/>
            <person name="Perotto S."/>
            <person name="Kohler A."/>
            <person name="Nagy L.G."/>
            <person name="Floudas D."/>
            <person name="Copeland A."/>
            <person name="Barry K.W."/>
            <person name="Cichocki N."/>
            <person name="Veneault-Fourrey C."/>
            <person name="LaButti K."/>
            <person name="Lindquist E.A."/>
            <person name="Lipzen A."/>
            <person name="Lundell T."/>
            <person name="Morin E."/>
            <person name="Murat C."/>
            <person name="Sun H."/>
            <person name="Tunlid A."/>
            <person name="Henrissat B."/>
            <person name="Grigoriev I.V."/>
            <person name="Hibbett D.S."/>
            <person name="Martin F."/>
            <person name="Nordberg H.P."/>
            <person name="Cantor M.N."/>
            <person name="Hua S.X."/>
        </authorList>
    </citation>
    <scope>NUCLEOTIDE SEQUENCE [LARGE SCALE GENOMIC DNA]</scope>
    <source>
        <strain evidence="1 2">MUT 4182</strain>
    </source>
</reference>
<gene>
    <name evidence="1" type="ORF">M407DRAFT_10932</name>
</gene>
<reference evidence="2" key="2">
    <citation type="submission" date="2015-01" db="EMBL/GenBank/DDBJ databases">
        <title>Evolutionary Origins and Diversification of the Mycorrhizal Mutualists.</title>
        <authorList>
            <consortium name="DOE Joint Genome Institute"/>
            <consortium name="Mycorrhizal Genomics Consortium"/>
            <person name="Kohler A."/>
            <person name="Kuo A."/>
            <person name="Nagy L.G."/>
            <person name="Floudas D."/>
            <person name="Copeland A."/>
            <person name="Barry K.W."/>
            <person name="Cichocki N."/>
            <person name="Veneault-Fourrey C."/>
            <person name="LaButti K."/>
            <person name="Lindquist E.A."/>
            <person name="Lipzen A."/>
            <person name="Lundell T."/>
            <person name="Morin E."/>
            <person name="Murat C."/>
            <person name="Riley R."/>
            <person name="Ohm R."/>
            <person name="Sun H."/>
            <person name="Tunlid A."/>
            <person name="Henrissat B."/>
            <person name="Grigoriev I.V."/>
            <person name="Hibbett D.S."/>
            <person name="Martin F."/>
        </authorList>
    </citation>
    <scope>NUCLEOTIDE SEQUENCE [LARGE SCALE GENOMIC DNA]</scope>
    <source>
        <strain evidence="2">MUT 4182</strain>
    </source>
</reference>
<proteinExistence type="predicted"/>
<accession>A0A0C3Q842</accession>
<dbReference type="Proteomes" id="UP000054248">
    <property type="component" value="Unassembled WGS sequence"/>
</dbReference>
<keyword evidence="2" id="KW-1185">Reference proteome</keyword>
<protein>
    <submittedName>
        <fullName evidence="1">Uncharacterized protein</fullName>
    </submittedName>
</protein>
<sequence>MIFVFVPARDSFYVKNGKKSYWNNLPPNLDRLLRTEPSCSVEKVEALELFPNGGYFLSCSNGKWASENVPPHISKIIAQKGPENCAGVEFDAFSPQTYMIATTERVICNGIPQDMLEAAFEYNFLGGTRMMALGCGGTWIIQPHVGPIRFNVRSAWLREQLTEGKHIKSFTLSPYNDQLAFIEFEGGNAGYMVPESWRPAIDNVCPHHSKISAFFKRQIESQQFQQFAGEQANNAASTITTSVLQSASSPSATIPHLLPLRGSIHAQFFGRCCELYLLP</sequence>